<evidence type="ECO:0000256" key="3">
    <source>
        <dbReference type="ARBA" id="ARBA00022989"/>
    </source>
</evidence>
<protein>
    <recommendedName>
        <fullName evidence="6">NfeD-like C-terminal domain-containing protein</fullName>
    </recommendedName>
</protein>
<dbReference type="Gene3D" id="2.40.50.140">
    <property type="entry name" value="Nucleic acid-binding proteins"/>
    <property type="match status" value="1"/>
</dbReference>
<comment type="subcellular location">
    <subcellularLocation>
        <location evidence="1">Membrane</location>
        <topology evidence="1">Multi-pass membrane protein</topology>
    </subcellularLocation>
</comment>
<dbReference type="RefSeq" id="WP_013388145.1">
    <property type="nucleotide sequence ID" value="NC_014632.1"/>
</dbReference>
<evidence type="ECO:0000313" key="7">
    <source>
        <dbReference type="EMBL" id="ADO83478.1"/>
    </source>
</evidence>
<gene>
    <name evidence="7" type="ordered locus">Ilyop_1707</name>
</gene>
<keyword evidence="8" id="KW-1185">Reference proteome</keyword>
<keyword evidence="3 5" id="KW-1133">Transmembrane helix</keyword>
<sequence length="134" mass="15499">MYIWLILTVIFLILEGYTTALISIWFALAAGILTLTSGYIPDIMKQFYFFVALSFVFIIVTRPLSKKLLSKRKEKIESRIIGQTVEIKKVISSGEYETYLDGKHWKAKCDRELHIGDKARVLRIQGIKLILEKE</sequence>
<dbReference type="KEGG" id="ipo:Ilyop_1707"/>
<reference evidence="7 8" key="1">
    <citation type="journal article" date="2010" name="Stand. Genomic Sci.">
        <title>Complete genome sequence of Ilyobacter polytropus type strain (CuHbu1).</title>
        <authorList>
            <person name="Sikorski J."/>
            <person name="Chertkov O."/>
            <person name="Lapidus A."/>
            <person name="Nolan M."/>
            <person name="Lucas S."/>
            <person name="Del Rio T.G."/>
            <person name="Tice H."/>
            <person name="Cheng J.F."/>
            <person name="Tapia R."/>
            <person name="Han C."/>
            <person name="Goodwin L."/>
            <person name="Pitluck S."/>
            <person name="Liolios K."/>
            <person name="Ivanova N."/>
            <person name="Mavromatis K."/>
            <person name="Mikhailova N."/>
            <person name="Pati A."/>
            <person name="Chen A."/>
            <person name="Palaniappan K."/>
            <person name="Land M."/>
            <person name="Hauser L."/>
            <person name="Chang Y.J."/>
            <person name="Jeffries C.D."/>
            <person name="Brambilla E."/>
            <person name="Yasawong M."/>
            <person name="Rohde M."/>
            <person name="Pukall R."/>
            <person name="Spring S."/>
            <person name="Goker M."/>
            <person name="Woyke T."/>
            <person name="Bristow J."/>
            <person name="Eisen J.A."/>
            <person name="Markowitz V."/>
            <person name="Hugenholtz P."/>
            <person name="Kyrpides N.C."/>
            <person name="Klenk H.P."/>
        </authorList>
    </citation>
    <scope>NUCLEOTIDE SEQUENCE [LARGE SCALE GENOMIC DNA]</scope>
    <source>
        <strain evidence="8">ATCC 51220 / DSM 2926 / LMG 16218 / CuHBu1</strain>
    </source>
</reference>
<organism evidence="7 8">
    <name type="scientific">Ilyobacter polytropus (strain ATCC 51220 / DSM 2926 / LMG 16218 / CuHBu1)</name>
    <dbReference type="NCBI Taxonomy" id="572544"/>
    <lineage>
        <taxon>Bacteria</taxon>
        <taxon>Fusobacteriati</taxon>
        <taxon>Fusobacteriota</taxon>
        <taxon>Fusobacteriia</taxon>
        <taxon>Fusobacteriales</taxon>
        <taxon>Fusobacteriaceae</taxon>
        <taxon>Ilyobacter</taxon>
    </lineage>
</organism>
<keyword evidence="4 5" id="KW-0472">Membrane</keyword>
<dbReference type="Pfam" id="PF01957">
    <property type="entry name" value="NfeD"/>
    <property type="match status" value="1"/>
</dbReference>
<accession>E3HA73</accession>
<dbReference type="PANTHER" id="PTHR33507:SF3">
    <property type="entry name" value="INNER MEMBRANE PROTEIN YBBJ"/>
    <property type="match status" value="1"/>
</dbReference>
<dbReference type="InterPro" id="IPR012340">
    <property type="entry name" value="NA-bd_OB-fold"/>
</dbReference>
<dbReference type="InterPro" id="IPR052165">
    <property type="entry name" value="Membrane_assoc_protease"/>
</dbReference>
<feature type="domain" description="NfeD-like C-terminal" evidence="6">
    <location>
        <begin position="79"/>
        <end position="133"/>
    </location>
</feature>
<evidence type="ECO:0000256" key="5">
    <source>
        <dbReference type="SAM" id="Phobius"/>
    </source>
</evidence>
<dbReference type="InterPro" id="IPR002810">
    <property type="entry name" value="NfeD-like_C"/>
</dbReference>
<dbReference type="Proteomes" id="UP000006875">
    <property type="component" value="Chromosome"/>
</dbReference>
<evidence type="ECO:0000259" key="6">
    <source>
        <dbReference type="Pfam" id="PF01957"/>
    </source>
</evidence>
<dbReference type="eggNOG" id="COG1585">
    <property type="taxonomic scope" value="Bacteria"/>
</dbReference>
<feature type="transmembrane region" description="Helical" evidence="5">
    <location>
        <begin position="47"/>
        <end position="65"/>
    </location>
</feature>
<dbReference type="OrthoDB" id="88918at2"/>
<dbReference type="STRING" id="572544.Ilyop_1707"/>
<dbReference type="AlphaFoldDB" id="E3HA73"/>
<evidence type="ECO:0000256" key="1">
    <source>
        <dbReference type="ARBA" id="ARBA00004141"/>
    </source>
</evidence>
<name>E3HA73_ILYPC</name>
<dbReference type="HOGENOM" id="CLU_116732_2_1_0"/>
<keyword evidence="2 5" id="KW-0812">Transmembrane</keyword>
<feature type="transmembrane region" description="Helical" evidence="5">
    <location>
        <begin position="7"/>
        <end position="35"/>
    </location>
</feature>
<evidence type="ECO:0000256" key="4">
    <source>
        <dbReference type="ARBA" id="ARBA00023136"/>
    </source>
</evidence>
<evidence type="ECO:0000256" key="2">
    <source>
        <dbReference type="ARBA" id="ARBA00022692"/>
    </source>
</evidence>
<dbReference type="EMBL" id="CP002281">
    <property type="protein sequence ID" value="ADO83478.1"/>
    <property type="molecule type" value="Genomic_DNA"/>
</dbReference>
<dbReference type="GO" id="GO:0005886">
    <property type="term" value="C:plasma membrane"/>
    <property type="evidence" value="ECO:0007669"/>
    <property type="project" value="TreeGrafter"/>
</dbReference>
<dbReference type="PANTHER" id="PTHR33507">
    <property type="entry name" value="INNER MEMBRANE PROTEIN YBBJ"/>
    <property type="match status" value="1"/>
</dbReference>
<dbReference type="SUPFAM" id="SSF141322">
    <property type="entry name" value="NfeD domain-like"/>
    <property type="match status" value="1"/>
</dbReference>
<proteinExistence type="predicted"/>
<evidence type="ECO:0000313" key="8">
    <source>
        <dbReference type="Proteomes" id="UP000006875"/>
    </source>
</evidence>